<comment type="catalytic activity">
    <reaction evidence="8">
        <text>L-seryl-[protein] + ATP = O-phospho-L-seryl-[protein] + ADP + H(+)</text>
        <dbReference type="Rhea" id="RHEA:17989"/>
        <dbReference type="Rhea" id="RHEA-COMP:9863"/>
        <dbReference type="Rhea" id="RHEA-COMP:11604"/>
        <dbReference type="ChEBI" id="CHEBI:15378"/>
        <dbReference type="ChEBI" id="CHEBI:29999"/>
        <dbReference type="ChEBI" id="CHEBI:30616"/>
        <dbReference type="ChEBI" id="CHEBI:83421"/>
        <dbReference type="ChEBI" id="CHEBI:456216"/>
        <dbReference type="EC" id="2.7.11.1"/>
    </reaction>
</comment>
<dbReference type="SUPFAM" id="SSF56112">
    <property type="entry name" value="Protein kinase-like (PK-like)"/>
    <property type="match status" value="1"/>
</dbReference>
<keyword evidence="2" id="KW-0723">Serine/threonine-protein kinase</keyword>
<keyword evidence="4 9" id="KW-0547">Nucleotide-binding</keyword>
<name>M8DCK1_9BACL</name>
<dbReference type="AlphaFoldDB" id="M8DCK1"/>
<evidence type="ECO:0000256" key="2">
    <source>
        <dbReference type="ARBA" id="ARBA00022527"/>
    </source>
</evidence>
<evidence type="ECO:0000256" key="7">
    <source>
        <dbReference type="ARBA" id="ARBA00047899"/>
    </source>
</evidence>
<dbReference type="STRING" id="1300222.I532_00470"/>
<dbReference type="Pfam" id="PF00069">
    <property type="entry name" value="Pkinase"/>
    <property type="match status" value="1"/>
</dbReference>
<dbReference type="InterPro" id="IPR000719">
    <property type="entry name" value="Prot_kinase_dom"/>
</dbReference>
<dbReference type="InterPro" id="IPR011009">
    <property type="entry name" value="Kinase-like_dom_sf"/>
</dbReference>
<dbReference type="GeneID" id="89499542"/>
<gene>
    <name evidence="11" type="ORF">I532_00470</name>
</gene>
<evidence type="ECO:0000259" key="10">
    <source>
        <dbReference type="PROSITE" id="PS50011"/>
    </source>
</evidence>
<accession>M8DCK1</accession>
<dbReference type="GO" id="GO:0005524">
    <property type="term" value="F:ATP binding"/>
    <property type="evidence" value="ECO:0007669"/>
    <property type="project" value="UniProtKB-UniRule"/>
</dbReference>
<evidence type="ECO:0000313" key="11">
    <source>
        <dbReference type="EMBL" id="EMT54034.1"/>
    </source>
</evidence>
<keyword evidence="3" id="KW-0808">Transferase</keyword>
<dbReference type="PATRIC" id="fig|1300222.3.peg.100"/>
<dbReference type="Gene3D" id="1.10.510.10">
    <property type="entry name" value="Transferase(Phosphotransferase) domain 1"/>
    <property type="match status" value="1"/>
</dbReference>
<protein>
    <recommendedName>
        <fullName evidence="1">non-specific serine/threonine protein kinase</fullName>
        <ecNumber evidence="1">2.7.11.1</ecNumber>
    </recommendedName>
</protein>
<dbReference type="PROSITE" id="PS00107">
    <property type="entry name" value="PROTEIN_KINASE_ATP"/>
    <property type="match status" value="1"/>
</dbReference>
<reference evidence="11 12" key="1">
    <citation type="submission" date="2013-03" db="EMBL/GenBank/DDBJ databases">
        <title>Assembly of a new bacterial strain Brevibacillus borstelensis AK1.</title>
        <authorList>
            <person name="Rajan I."/>
            <person name="PoliReddy D."/>
            <person name="Sugumar T."/>
            <person name="Rathinam K."/>
            <person name="Alqarawi S."/>
            <person name="Khalil A.B."/>
            <person name="Sivakumar N."/>
        </authorList>
    </citation>
    <scope>NUCLEOTIDE SEQUENCE [LARGE SCALE GENOMIC DNA]</scope>
    <source>
        <strain evidence="11 12">AK1</strain>
    </source>
</reference>
<keyword evidence="6 9" id="KW-0067">ATP-binding</keyword>
<dbReference type="RefSeq" id="WP_003385704.1">
    <property type="nucleotide sequence ID" value="NZ_APBN01000001.1"/>
</dbReference>
<keyword evidence="12" id="KW-1185">Reference proteome</keyword>
<evidence type="ECO:0000256" key="4">
    <source>
        <dbReference type="ARBA" id="ARBA00022741"/>
    </source>
</evidence>
<dbReference type="EC" id="2.7.11.1" evidence="1"/>
<dbReference type="EMBL" id="APBN01000001">
    <property type="protein sequence ID" value="EMT54034.1"/>
    <property type="molecule type" value="Genomic_DNA"/>
</dbReference>
<dbReference type="SMART" id="SM00220">
    <property type="entry name" value="S_TKc"/>
    <property type="match status" value="1"/>
</dbReference>
<dbReference type="PANTHER" id="PTHR24363:SF0">
    <property type="entry name" value="SERINE_THREONINE KINASE LIKE DOMAIN CONTAINING 1"/>
    <property type="match status" value="1"/>
</dbReference>
<dbReference type="GO" id="GO:0004674">
    <property type="term" value="F:protein serine/threonine kinase activity"/>
    <property type="evidence" value="ECO:0007669"/>
    <property type="project" value="UniProtKB-KW"/>
</dbReference>
<evidence type="ECO:0000313" key="12">
    <source>
        <dbReference type="Proteomes" id="UP000012081"/>
    </source>
</evidence>
<dbReference type="PROSITE" id="PS50011">
    <property type="entry name" value="PROTEIN_KINASE_DOM"/>
    <property type="match status" value="1"/>
</dbReference>
<proteinExistence type="predicted"/>
<evidence type="ECO:0000256" key="9">
    <source>
        <dbReference type="PROSITE-ProRule" id="PRU10141"/>
    </source>
</evidence>
<organism evidence="11 12">
    <name type="scientific">Brevibacillus borstelensis AK1</name>
    <dbReference type="NCBI Taxonomy" id="1300222"/>
    <lineage>
        <taxon>Bacteria</taxon>
        <taxon>Bacillati</taxon>
        <taxon>Bacillota</taxon>
        <taxon>Bacilli</taxon>
        <taxon>Bacillales</taxon>
        <taxon>Paenibacillaceae</taxon>
        <taxon>Brevibacillus</taxon>
    </lineage>
</organism>
<sequence>MWKRLVAWWNETVRDKPYPIGTRIGKYTVDRVLGMGSYGIAYLACDEVTSELIVLKQVKPSLRHSPKGEAMQAYEQRILQALCHPQMPRFMERFHFRGDSFLAMSYIEGPTLEELLFDEQAVLGEYEAARFMLRVGELVSYLHKQGIIHRDVRIPNVIWQKGTPYLIDFGLARFYGDSPTYIADDMSSYPEEKQLKRRVEPASDLYALGHFFLFLLYTGYTPPENQPERSWEEELTLQPEVSSMIRRLLHIDQGYADVDEWLHELKAFIRNQKMKKSSIPSS</sequence>
<comment type="caution">
    <text evidence="11">The sequence shown here is derived from an EMBL/GenBank/DDBJ whole genome shotgun (WGS) entry which is preliminary data.</text>
</comment>
<dbReference type="PANTHER" id="PTHR24363">
    <property type="entry name" value="SERINE/THREONINE PROTEIN KINASE"/>
    <property type="match status" value="1"/>
</dbReference>
<dbReference type="OrthoDB" id="9788659at2"/>
<dbReference type="InterPro" id="IPR017441">
    <property type="entry name" value="Protein_kinase_ATP_BS"/>
</dbReference>
<evidence type="ECO:0000256" key="5">
    <source>
        <dbReference type="ARBA" id="ARBA00022777"/>
    </source>
</evidence>
<feature type="binding site" evidence="9">
    <location>
        <position position="56"/>
    </location>
    <ligand>
        <name>ATP</name>
        <dbReference type="ChEBI" id="CHEBI:30616"/>
    </ligand>
</feature>
<comment type="catalytic activity">
    <reaction evidence="7">
        <text>L-threonyl-[protein] + ATP = O-phospho-L-threonyl-[protein] + ADP + H(+)</text>
        <dbReference type="Rhea" id="RHEA:46608"/>
        <dbReference type="Rhea" id="RHEA-COMP:11060"/>
        <dbReference type="Rhea" id="RHEA-COMP:11605"/>
        <dbReference type="ChEBI" id="CHEBI:15378"/>
        <dbReference type="ChEBI" id="CHEBI:30013"/>
        <dbReference type="ChEBI" id="CHEBI:30616"/>
        <dbReference type="ChEBI" id="CHEBI:61977"/>
        <dbReference type="ChEBI" id="CHEBI:456216"/>
        <dbReference type="EC" id="2.7.11.1"/>
    </reaction>
</comment>
<keyword evidence="5" id="KW-0418">Kinase</keyword>
<evidence type="ECO:0000256" key="8">
    <source>
        <dbReference type="ARBA" id="ARBA00048679"/>
    </source>
</evidence>
<evidence type="ECO:0000256" key="6">
    <source>
        <dbReference type="ARBA" id="ARBA00022840"/>
    </source>
</evidence>
<evidence type="ECO:0000256" key="3">
    <source>
        <dbReference type="ARBA" id="ARBA00022679"/>
    </source>
</evidence>
<dbReference type="Proteomes" id="UP000012081">
    <property type="component" value="Unassembled WGS sequence"/>
</dbReference>
<evidence type="ECO:0000256" key="1">
    <source>
        <dbReference type="ARBA" id="ARBA00012513"/>
    </source>
</evidence>
<feature type="domain" description="Protein kinase" evidence="10">
    <location>
        <begin position="27"/>
        <end position="282"/>
    </location>
</feature>